<proteinExistence type="inferred from homology"/>
<reference evidence="6" key="1">
    <citation type="journal article" date="2016" name="Nat. Commun.">
        <title>The channel catfish genome sequence provides insights into the evolution of scale formation in teleosts.</title>
        <authorList>
            <person name="Liu Z."/>
            <person name="Liu S."/>
            <person name="Yao J."/>
            <person name="Bao L."/>
            <person name="Zhang J."/>
            <person name="Li Y."/>
            <person name="Jiang C."/>
            <person name="Sun L."/>
            <person name="Wang R."/>
            <person name="Zhang Y."/>
            <person name="Zhou T."/>
            <person name="Zeng Q."/>
            <person name="Fu Q."/>
            <person name="Gao S."/>
            <person name="Li N."/>
            <person name="Koren S."/>
            <person name="Jiang Y."/>
            <person name="Zimin A."/>
            <person name="Xu P."/>
            <person name="Phillippy A.M."/>
            <person name="Geng X."/>
            <person name="Song L."/>
            <person name="Sun F."/>
            <person name="Li C."/>
            <person name="Wang X."/>
            <person name="Chen A."/>
            <person name="Jin Y."/>
            <person name="Yuan Z."/>
            <person name="Yang Y."/>
            <person name="Tan S."/>
            <person name="Peatman E."/>
            <person name="Lu J."/>
            <person name="Qin Z."/>
            <person name="Dunham R."/>
            <person name="Li Z."/>
            <person name="Sonstegard T."/>
            <person name="Feng J."/>
            <person name="Danzmann R.G."/>
            <person name="Schroeder S."/>
            <person name="Scheffler B."/>
            <person name="Duke M.V."/>
            <person name="Ballard L."/>
            <person name="Kucuktas H."/>
            <person name="Kaltenboeck L."/>
            <person name="Liu H."/>
            <person name="Armbruster J."/>
            <person name="Xie Y."/>
            <person name="Kirby M.L."/>
            <person name="Tian Y."/>
            <person name="Flanagan M.E."/>
            <person name="Mu W."/>
            <person name="Waldbieser G.C."/>
        </authorList>
    </citation>
    <scope>NUCLEOTIDE SEQUENCE [LARGE SCALE GENOMIC DNA]</scope>
    <source>
        <strain evidence="6">SDA103</strain>
    </source>
</reference>
<reference evidence="7" key="2">
    <citation type="submission" date="2025-08" db="UniProtKB">
        <authorList>
            <consortium name="RefSeq"/>
        </authorList>
    </citation>
    <scope>IDENTIFICATION</scope>
    <source>
        <tissue evidence="7">Blood</tissue>
    </source>
</reference>
<dbReference type="EC" id="3.1.22.1" evidence="3"/>
<name>A0A9F7RP90_ICTPU</name>
<comment type="catalytic activity">
    <reaction evidence="1">
        <text>Endonucleolytic cleavage to nucleoside 3'-phosphates and 3'-phosphooligonucleotide end-products.</text>
        <dbReference type="EC" id="3.1.22.1"/>
    </reaction>
</comment>
<keyword evidence="5" id="KW-0732">Signal</keyword>
<dbReference type="GO" id="GO:0006309">
    <property type="term" value="P:apoptotic DNA fragmentation"/>
    <property type="evidence" value="ECO:0007669"/>
    <property type="project" value="TreeGrafter"/>
</dbReference>
<gene>
    <name evidence="7" type="primary">dnase2b</name>
</gene>
<dbReference type="PANTHER" id="PTHR10858:SF2">
    <property type="entry name" value="DEOXYRIBONUCLEASE-2-BETA"/>
    <property type="match status" value="1"/>
</dbReference>
<organism evidence="6 7">
    <name type="scientific">Ictalurus punctatus</name>
    <name type="common">Channel catfish</name>
    <name type="synonym">Silurus punctatus</name>
    <dbReference type="NCBI Taxonomy" id="7998"/>
    <lineage>
        <taxon>Eukaryota</taxon>
        <taxon>Metazoa</taxon>
        <taxon>Chordata</taxon>
        <taxon>Craniata</taxon>
        <taxon>Vertebrata</taxon>
        <taxon>Euteleostomi</taxon>
        <taxon>Actinopterygii</taxon>
        <taxon>Neopterygii</taxon>
        <taxon>Teleostei</taxon>
        <taxon>Ostariophysi</taxon>
        <taxon>Siluriformes</taxon>
        <taxon>Ictaluridae</taxon>
        <taxon>Ictalurus</taxon>
    </lineage>
</organism>
<keyword evidence="6" id="KW-1185">Reference proteome</keyword>
<feature type="chain" id="PRO_5039910507" description="deoxyribonuclease II" evidence="5">
    <location>
        <begin position="25"/>
        <end position="297"/>
    </location>
</feature>
<dbReference type="InterPro" id="IPR004947">
    <property type="entry name" value="DNase_II"/>
</dbReference>
<dbReference type="PANTHER" id="PTHR10858">
    <property type="entry name" value="DEOXYRIBONUCLEASE II"/>
    <property type="match status" value="1"/>
</dbReference>
<dbReference type="GO" id="GO:0004531">
    <property type="term" value="F:deoxyribonuclease II activity"/>
    <property type="evidence" value="ECO:0007669"/>
    <property type="project" value="UniProtKB-EC"/>
</dbReference>
<dbReference type="Pfam" id="PF03265">
    <property type="entry name" value="DNase_II"/>
    <property type="match status" value="2"/>
</dbReference>
<protein>
    <recommendedName>
        <fullName evidence="3">deoxyribonuclease II</fullName>
        <ecNumber evidence="3">3.1.22.1</ecNumber>
    </recommendedName>
</protein>
<dbReference type="CTD" id="58511"/>
<evidence type="ECO:0000313" key="6">
    <source>
        <dbReference type="Proteomes" id="UP000221080"/>
    </source>
</evidence>
<evidence type="ECO:0000256" key="1">
    <source>
        <dbReference type="ARBA" id="ARBA00000447"/>
    </source>
</evidence>
<evidence type="ECO:0000256" key="4">
    <source>
        <dbReference type="ARBA" id="ARBA00022801"/>
    </source>
</evidence>
<feature type="signal peptide" evidence="5">
    <location>
        <begin position="1"/>
        <end position="24"/>
    </location>
</feature>
<evidence type="ECO:0000256" key="3">
    <source>
        <dbReference type="ARBA" id="ARBA00012036"/>
    </source>
</evidence>
<dbReference type="AlphaFoldDB" id="A0A9F7RP90"/>
<evidence type="ECO:0000256" key="2">
    <source>
        <dbReference type="ARBA" id="ARBA00007527"/>
    </source>
</evidence>
<evidence type="ECO:0000256" key="5">
    <source>
        <dbReference type="SAM" id="SignalP"/>
    </source>
</evidence>
<dbReference type="RefSeq" id="XP_053539228.1">
    <property type="nucleotide sequence ID" value="XM_053683253.1"/>
</dbReference>
<sequence>MFLFRPFRLIFFQVSFFLSSLCEGEISCLNEDGQPVDWFIMYKLPKYKQGNVGSGVDYMYLDPSLPNWQMSKYSVNTSEGALGRTLSQLYQRYMSNSSAYMLYNDAPPLLKYEYNYGHTKAQQLAYINPYTYNCSMPSAYYTEMAEMAQICAGKTVTVVPRRRLEKLMSVKGETFLSFAKSHSYVDDIYAGWIAQTLNTDFLVETWQREAHQLPSNCSLPYHVMNIKRVSLSELVTFSSYDDHSKWCVSWEHQTQWTCLGDLNRESRQAWRGGGLICTPNSAMYKAFRSAVAWYKNC</sequence>
<keyword evidence="4" id="KW-0378">Hydrolase</keyword>
<comment type="similarity">
    <text evidence="2">Belongs to the DNase II family.</text>
</comment>
<dbReference type="Proteomes" id="UP000221080">
    <property type="component" value="Chromosome 10"/>
</dbReference>
<accession>A0A9F7RP90</accession>
<dbReference type="GeneID" id="108270716"/>
<evidence type="ECO:0000313" key="7">
    <source>
        <dbReference type="RefSeq" id="XP_053539228.1"/>
    </source>
</evidence>